<evidence type="ECO:0000313" key="2">
    <source>
        <dbReference type="Proteomes" id="UP000807342"/>
    </source>
</evidence>
<accession>A0A9P5X6G6</accession>
<keyword evidence="2" id="KW-1185">Reference proteome</keyword>
<evidence type="ECO:0000313" key="1">
    <source>
        <dbReference type="EMBL" id="KAF9444554.1"/>
    </source>
</evidence>
<reference evidence="1" key="1">
    <citation type="submission" date="2020-11" db="EMBL/GenBank/DDBJ databases">
        <authorList>
            <consortium name="DOE Joint Genome Institute"/>
            <person name="Ahrendt S."/>
            <person name="Riley R."/>
            <person name="Andreopoulos W."/>
            <person name="Labutti K."/>
            <person name="Pangilinan J."/>
            <person name="Ruiz-Duenas F.J."/>
            <person name="Barrasa J.M."/>
            <person name="Sanchez-Garcia M."/>
            <person name="Camarero S."/>
            <person name="Miyauchi S."/>
            <person name="Serrano A."/>
            <person name="Linde D."/>
            <person name="Babiker R."/>
            <person name="Drula E."/>
            <person name="Ayuso-Fernandez I."/>
            <person name="Pacheco R."/>
            <person name="Padilla G."/>
            <person name="Ferreira P."/>
            <person name="Barriuso J."/>
            <person name="Kellner H."/>
            <person name="Castanera R."/>
            <person name="Alfaro M."/>
            <person name="Ramirez L."/>
            <person name="Pisabarro A.G."/>
            <person name="Kuo A."/>
            <person name="Tritt A."/>
            <person name="Lipzen A."/>
            <person name="He G."/>
            <person name="Yan M."/>
            <person name="Ng V."/>
            <person name="Cullen D."/>
            <person name="Martin F."/>
            <person name="Rosso M.-N."/>
            <person name="Henrissat B."/>
            <person name="Hibbett D."/>
            <person name="Martinez A.T."/>
            <person name="Grigoriev I.V."/>
        </authorList>
    </citation>
    <scope>NUCLEOTIDE SEQUENCE</scope>
    <source>
        <strain evidence="1">MF-IS2</strain>
    </source>
</reference>
<dbReference type="AlphaFoldDB" id="A0A9P5X6G6"/>
<dbReference type="Proteomes" id="UP000807342">
    <property type="component" value="Unassembled WGS sequence"/>
</dbReference>
<dbReference type="OrthoDB" id="2720314at2759"/>
<dbReference type="EMBL" id="MU151366">
    <property type="protein sequence ID" value="KAF9444554.1"/>
    <property type="molecule type" value="Genomic_DNA"/>
</dbReference>
<sequence>MDSLGKDRLWSADRLYERLQFLEGLVPRKNEAAARLWINAFFYRVATTIRVLPLGLDDAWS</sequence>
<comment type="caution">
    <text evidence="1">The sequence shown here is derived from an EMBL/GenBank/DDBJ whole genome shotgun (WGS) entry which is preliminary data.</text>
</comment>
<organism evidence="1 2">
    <name type="scientific">Macrolepiota fuliginosa MF-IS2</name>
    <dbReference type="NCBI Taxonomy" id="1400762"/>
    <lineage>
        <taxon>Eukaryota</taxon>
        <taxon>Fungi</taxon>
        <taxon>Dikarya</taxon>
        <taxon>Basidiomycota</taxon>
        <taxon>Agaricomycotina</taxon>
        <taxon>Agaricomycetes</taxon>
        <taxon>Agaricomycetidae</taxon>
        <taxon>Agaricales</taxon>
        <taxon>Agaricineae</taxon>
        <taxon>Agaricaceae</taxon>
        <taxon>Macrolepiota</taxon>
    </lineage>
</organism>
<proteinExistence type="predicted"/>
<gene>
    <name evidence="1" type="ORF">P691DRAFT_807185</name>
</gene>
<name>A0A9P5X6G6_9AGAR</name>
<protein>
    <submittedName>
        <fullName evidence="1">Uncharacterized protein</fullName>
    </submittedName>
</protein>